<dbReference type="Proteomes" id="UP001550535">
    <property type="component" value="Unassembled WGS sequence"/>
</dbReference>
<dbReference type="RefSeq" id="WP_357993718.1">
    <property type="nucleotide sequence ID" value="NZ_JBEYBR010000154.1"/>
</dbReference>
<organism evidence="1 2">
    <name type="scientific">Nocardia niwae</name>
    <dbReference type="NCBI Taxonomy" id="626084"/>
    <lineage>
        <taxon>Bacteria</taxon>
        <taxon>Bacillati</taxon>
        <taxon>Actinomycetota</taxon>
        <taxon>Actinomycetes</taxon>
        <taxon>Mycobacteriales</taxon>
        <taxon>Nocardiaceae</taxon>
        <taxon>Nocardia</taxon>
    </lineage>
</organism>
<proteinExistence type="predicted"/>
<gene>
    <name evidence="1" type="ORF">ABZ507_32470</name>
</gene>
<comment type="caution">
    <text evidence="1">The sequence shown here is derived from an EMBL/GenBank/DDBJ whole genome shotgun (WGS) entry which is preliminary data.</text>
</comment>
<keyword evidence="2" id="KW-1185">Reference proteome</keyword>
<evidence type="ECO:0000313" key="1">
    <source>
        <dbReference type="EMBL" id="MEU2126534.1"/>
    </source>
</evidence>
<accession>A0ABV2XKV5</accession>
<reference evidence="1 2" key="1">
    <citation type="submission" date="2024-06" db="EMBL/GenBank/DDBJ databases">
        <title>The Natural Products Discovery Center: Release of the First 8490 Sequenced Strains for Exploring Actinobacteria Biosynthetic Diversity.</title>
        <authorList>
            <person name="Kalkreuter E."/>
            <person name="Kautsar S.A."/>
            <person name="Yang D."/>
            <person name="Bader C.D."/>
            <person name="Teijaro C.N."/>
            <person name="Fluegel L."/>
            <person name="Davis C.M."/>
            <person name="Simpson J.R."/>
            <person name="Lauterbach L."/>
            <person name="Steele A.D."/>
            <person name="Gui C."/>
            <person name="Meng S."/>
            <person name="Li G."/>
            <person name="Viehrig K."/>
            <person name="Ye F."/>
            <person name="Su P."/>
            <person name="Kiefer A.F."/>
            <person name="Nichols A."/>
            <person name="Cepeda A.J."/>
            <person name="Yan W."/>
            <person name="Fan B."/>
            <person name="Jiang Y."/>
            <person name="Adhikari A."/>
            <person name="Zheng C.-J."/>
            <person name="Schuster L."/>
            <person name="Cowan T.M."/>
            <person name="Smanski M.J."/>
            <person name="Chevrette M.G."/>
            <person name="De Carvalho L.P.S."/>
            <person name="Shen B."/>
        </authorList>
    </citation>
    <scope>NUCLEOTIDE SEQUENCE [LARGE SCALE GENOMIC DNA]</scope>
    <source>
        <strain evidence="1 2">NPDC019434</strain>
    </source>
</reference>
<name>A0ABV2XKV5_9NOCA</name>
<protein>
    <recommendedName>
        <fullName evidence="3">Ferredoxin</fullName>
    </recommendedName>
</protein>
<evidence type="ECO:0000313" key="2">
    <source>
        <dbReference type="Proteomes" id="UP001550535"/>
    </source>
</evidence>
<sequence>MTETHVAVYCDVCGECYAENSPVAKLYIDAKGICVVFDSIARAVDHINANSGPWGWFYDGDRVLCDACRAIDIHDNDDRD</sequence>
<evidence type="ECO:0008006" key="3">
    <source>
        <dbReference type="Google" id="ProtNLM"/>
    </source>
</evidence>
<dbReference type="EMBL" id="JBEYBR010000154">
    <property type="protein sequence ID" value="MEU2126534.1"/>
    <property type="molecule type" value="Genomic_DNA"/>
</dbReference>